<evidence type="ECO:0000313" key="3">
    <source>
        <dbReference type="Proteomes" id="UP000305131"/>
    </source>
</evidence>
<name>A0A6C1KXC2_XANAU</name>
<feature type="chain" id="PRO_5025342853" evidence="1">
    <location>
        <begin position="33"/>
        <end position="326"/>
    </location>
</feature>
<evidence type="ECO:0000256" key="1">
    <source>
        <dbReference type="SAM" id="SignalP"/>
    </source>
</evidence>
<dbReference type="RefSeq" id="WP_138398174.1">
    <property type="nucleotide sequence ID" value="NZ_JBAFVI010000015.1"/>
</dbReference>
<dbReference type="GeneID" id="95772565"/>
<proteinExistence type="predicted"/>
<dbReference type="EMBL" id="VAUP01000010">
    <property type="protein sequence ID" value="TLX44323.1"/>
    <property type="molecule type" value="Genomic_DNA"/>
</dbReference>
<dbReference type="Proteomes" id="UP000305131">
    <property type="component" value="Unassembled WGS sequence"/>
</dbReference>
<dbReference type="OrthoDB" id="5608210at2"/>
<feature type="signal peptide" evidence="1">
    <location>
        <begin position="1"/>
        <end position="32"/>
    </location>
</feature>
<evidence type="ECO:0000313" key="2">
    <source>
        <dbReference type="EMBL" id="TLX44323.1"/>
    </source>
</evidence>
<protein>
    <submittedName>
        <fullName evidence="2">Nonribosomal peptide synthetase MxaA</fullName>
    </submittedName>
</protein>
<sequence length="326" mass="34926">MPSRTFWRTVRRSLLQAILLGAAICVAAPARAATVELFAPRPFGYFLGDVITLEAAVTLDPGFKLEPGSLPRPRPVTYWLDLRSADLTELPAVHGARRYRLLLSYQTFYAPLETRGLDIPAVPLTARDGDQVLNLSVPSWNFAASPLRSLVAGGAANPMALQPDIAPLPHPLRADLRRVAGATAVGLASILGLAILRGWGPFGRLRPPFSAAARDIRRILAAPSAEAYSKALLRLHRAFDAAAGHRLFADDVPAFLAGCPHLATEADIMAHFFHASRIAFFGKGADAAMVEMTPDALLSLARRLAVAERKGAARPVAAPTQREATA</sequence>
<dbReference type="AlphaFoldDB" id="A0A6C1KXC2"/>
<accession>A0A6C1KXC2</accession>
<organism evidence="2 3">
    <name type="scientific">Xanthobacter autotrophicus</name>
    <dbReference type="NCBI Taxonomy" id="280"/>
    <lineage>
        <taxon>Bacteria</taxon>
        <taxon>Pseudomonadati</taxon>
        <taxon>Pseudomonadota</taxon>
        <taxon>Alphaproteobacteria</taxon>
        <taxon>Hyphomicrobiales</taxon>
        <taxon>Xanthobacteraceae</taxon>
        <taxon>Xanthobacter</taxon>
    </lineage>
</organism>
<gene>
    <name evidence="2" type="ORF">FBQ73_03730</name>
</gene>
<comment type="caution">
    <text evidence="2">The sequence shown here is derived from an EMBL/GenBank/DDBJ whole genome shotgun (WGS) entry which is preliminary data.</text>
</comment>
<reference evidence="2 3" key="1">
    <citation type="submission" date="2019-05" db="EMBL/GenBank/DDBJ databases">
        <authorList>
            <person name="Zhou X."/>
        </authorList>
    </citation>
    <scope>NUCLEOTIDE SEQUENCE [LARGE SCALE GENOMIC DNA]</scope>
    <source>
        <strain evidence="2 3">DSM 432</strain>
    </source>
</reference>
<keyword evidence="1" id="KW-0732">Signal</keyword>